<protein>
    <submittedName>
        <fullName evidence="2 3">Uncharacterized protein</fullName>
    </submittedName>
</protein>
<gene>
    <name evidence="2" type="ORF">SSS_4972</name>
</gene>
<feature type="region of interest" description="Disordered" evidence="1">
    <location>
        <begin position="66"/>
        <end position="103"/>
    </location>
</feature>
<name>A0A834VAY9_SARSC</name>
<reference evidence="4" key="1">
    <citation type="journal article" date="2020" name="PLoS Negl. Trop. Dis.">
        <title>High-quality nuclear genome for Sarcoptes scabiei-A critical resource for a neglected parasite.</title>
        <authorList>
            <person name="Korhonen P.K."/>
            <person name="Gasser R.B."/>
            <person name="Ma G."/>
            <person name="Wang T."/>
            <person name="Stroehlein A.J."/>
            <person name="Young N.D."/>
            <person name="Ang C.S."/>
            <person name="Fernando D.D."/>
            <person name="Lu H.C."/>
            <person name="Taylor S."/>
            <person name="Reynolds S.L."/>
            <person name="Mofiz E."/>
            <person name="Najaraj S.H."/>
            <person name="Gowda H."/>
            <person name="Madugundu A."/>
            <person name="Renuse S."/>
            <person name="Holt D."/>
            <person name="Pandey A."/>
            <person name="Papenfuss A.T."/>
            <person name="Fischer K."/>
        </authorList>
    </citation>
    <scope>NUCLEOTIDE SEQUENCE [LARGE SCALE GENOMIC DNA]</scope>
</reference>
<feature type="compositionally biased region" description="Low complexity" evidence="1">
    <location>
        <begin position="66"/>
        <end position="100"/>
    </location>
</feature>
<dbReference type="Proteomes" id="UP000070412">
    <property type="component" value="Unassembled WGS sequence"/>
</dbReference>
<evidence type="ECO:0000313" key="3">
    <source>
        <dbReference type="EnsemblMetazoa" id="KAF7488865.1"/>
    </source>
</evidence>
<sequence length="184" mass="20781">MNENTETLCDHCHHHHYDDLLLLHQTKLDKNTCKFSECLLYIVEIVDSQTSTFLFRNHPLHHLNNLSHNYNNNNNSTITPNNNNNNSSSSGSSPQSNPANERICPHNENILKCDTCNRNLLTSNSSTVAAAAAAILAQNNHNHSSNLNLTNSQNNLNHSNHNNHHLYSHHHHNSTDYSHSDNSL</sequence>
<evidence type="ECO:0000256" key="1">
    <source>
        <dbReference type="SAM" id="MobiDB-lite"/>
    </source>
</evidence>
<dbReference type="AlphaFoldDB" id="A0A834VAY9"/>
<keyword evidence="4" id="KW-1185">Reference proteome</keyword>
<reference evidence="3" key="3">
    <citation type="submission" date="2022-06" db="UniProtKB">
        <authorList>
            <consortium name="EnsemblMetazoa"/>
        </authorList>
    </citation>
    <scope>IDENTIFICATION</scope>
</reference>
<feature type="compositionally biased region" description="Low complexity" evidence="1">
    <location>
        <begin position="144"/>
        <end position="160"/>
    </location>
</feature>
<feature type="compositionally biased region" description="Basic residues" evidence="1">
    <location>
        <begin position="161"/>
        <end position="172"/>
    </location>
</feature>
<evidence type="ECO:0000313" key="2">
    <source>
        <dbReference type="EMBL" id="KAF7488865.1"/>
    </source>
</evidence>
<evidence type="ECO:0000313" key="4">
    <source>
        <dbReference type="Proteomes" id="UP000070412"/>
    </source>
</evidence>
<dbReference type="EMBL" id="WVUK01000065">
    <property type="protein sequence ID" value="KAF7488865.1"/>
    <property type="molecule type" value="Genomic_DNA"/>
</dbReference>
<accession>A0A834VAY9</accession>
<dbReference type="EnsemblMetazoa" id="SSS_4972s_mrna">
    <property type="protein sequence ID" value="KAF7488865.1"/>
    <property type="gene ID" value="SSS_4972"/>
</dbReference>
<feature type="region of interest" description="Disordered" evidence="1">
    <location>
        <begin position="144"/>
        <end position="184"/>
    </location>
</feature>
<reference evidence="2" key="2">
    <citation type="submission" date="2020-01" db="EMBL/GenBank/DDBJ databases">
        <authorList>
            <person name="Korhonen P.K.K."/>
            <person name="Guangxu M.G."/>
            <person name="Wang T.W."/>
            <person name="Stroehlein A.J.S."/>
            <person name="Young N.D."/>
            <person name="Ang C.-S.A."/>
            <person name="Fernando D.W.F."/>
            <person name="Lu H.L."/>
            <person name="Taylor S.T."/>
            <person name="Ehtesham M.E.M."/>
            <person name="Najaraj S.H.N."/>
            <person name="Harsha G.H.G."/>
            <person name="Madugundu A.M."/>
            <person name="Renuse S.R."/>
            <person name="Holt D.H."/>
            <person name="Pandey A.P."/>
            <person name="Papenfuss A.P."/>
            <person name="Gasser R.B.G."/>
            <person name="Fischer K.F."/>
        </authorList>
    </citation>
    <scope>NUCLEOTIDE SEQUENCE</scope>
    <source>
        <strain evidence="2">SSS_KF_BRIS2020</strain>
    </source>
</reference>
<proteinExistence type="predicted"/>
<organism evidence="2">
    <name type="scientific">Sarcoptes scabiei</name>
    <name type="common">Itch mite</name>
    <name type="synonym">Acarus scabiei</name>
    <dbReference type="NCBI Taxonomy" id="52283"/>
    <lineage>
        <taxon>Eukaryota</taxon>
        <taxon>Metazoa</taxon>
        <taxon>Ecdysozoa</taxon>
        <taxon>Arthropoda</taxon>
        <taxon>Chelicerata</taxon>
        <taxon>Arachnida</taxon>
        <taxon>Acari</taxon>
        <taxon>Acariformes</taxon>
        <taxon>Sarcoptiformes</taxon>
        <taxon>Astigmata</taxon>
        <taxon>Psoroptidia</taxon>
        <taxon>Sarcoptoidea</taxon>
        <taxon>Sarcoptidae</taxon>
        <taxon>Sarcoptinae</taxon>
        <taxon>Sarcoptes</taxon>
    </lineage>
</organism>
<feature type="compositionally biased region" description="Polar residues" evidence="1">
    <location>
        <begin position="175"/>
        <end position="184"/>
    </location>
</feature>